<proteinExistence type="predicted"/>
<protein>
    <recommendedName>
        <fullName evidence="4">DUF2281 domain-containing protein</fullName>
    </recommendedName>
</protein>
<dbReference type="Proteomes" id="UP001229862">
    <property type="component" value="Chromosome"/>
</dbReference>
<gene>
    <name evidence="1" type="ORF">RCC75_16965</name>
    <name evidence="2" type="ORF">RCG00_19205</name>
</gene>
<evidence type="ECO:0008006" key="4">
    <source>
        <dbReference type="Google" id="ProtNLM"/>
    </source>
</evidence>
<dbReference type="EMBL" id="JAVFKN010000027">
    <property type="protein sequence ID" value="MDQ5770231.1"/>
    <property type="molecule type" value="Genomic_DNA"/>
</dbReference>
<accession>A0AA51MKW7</accession>
<evidence type="ECO:0000313" key="1">
    <source>
        <dbReference type="EMBL" id="MDQ5770231.1"/>
    </source>
</evidence>
<dbReference type="AlphaFoldDB" id="A0AA51MKW7"/>
<reference evidence="2 3" key="1">
    <citation type="submission" date="2023-08" db="EMBL/GenBank/DDBJ databases">
        <title>New molecular markers tilS and rpoB for phylogenetic and monitoring studies of the genus Thiothrix biodiversity.</title>
        <authorList>
            <person name="Ravin N.V."/>
            <person name="Smolyakov D."/>
            <person name="Markov N.D."/>
            <person name="Beletsky A.V."/>
            <person name="Mardanov A.V."/>
            <person name="Rudenko T.S."/>
            <person name="Grabovich M.Y."/>
        </authorList>
    </citation>
    <scope>NUCLEOTIDE SEQUENCE</scope>
    <source>
        <strain evidence="2">DNT52</strain>
        <strain evidence="1 3">H33</strain>
    </source>
</reference>
<sequence>MLAVNPLRERLVEEIHQIPDTKLAEVLDFIHYFRLGLQVSQRLTNQQPTQAAPPDDLLEDLKRCIHKPNPAPLGNFSLDLSGYHFDREEANER</sequence>
<evidence type="ECO:0000313" key="2">
    <source>
        <dbReference type="EMBL" id="WML86404.1"/>
    </source>
</evidence>
<dbReference type="Proteomes" id="UP001223336">
    <property type="component" value="Unassembled WGS sequence"/>
</dbReference>
<organism evidence="2">
    <name type="scientific">Thiothrix subterranea</name>
    <dbReference type="NCBI Taxonomy" id="2735563"/>
    <lineage>
        <taxon>Bacteria</taxon>
        <taxon>Pseudomonadati</taxon>
        <taxon>Pseudomonadota</taxon>
        <taxon>Gammaproteobacteria</taxon>
        <taxon>Thiotrichales</taxon>
        <taxon>Thiotrichaceae</taxon>
        <taxon>Thiothrix</taxon>
    </lineage>
</organism>
<dbReference type="RefSeq" id="WP_308135988.1">
    <property type="nucleotide sequence ID" value="NZ_CP133197.1"/>
</dbReference>
<name>A0AA51MKW7_9GAMM</name>
<dbReference type="EMBL" id="CP133217">
    <property type="protein sequence ID" value="WML86404.1"/>
    <property type="molecule type" value="Genomic_DNA"/>
</dbReference>
<keyword evidence="3" id="KW-1185">Reference proteome</keyword>
<evidence type="ECO:0000313" key="3">
    <source>
        <dbReference type="Proteomes" id="UP001223336"/>
    </source>
</evidence>